<gene>
    <name evidence="1" type="ORF">EMPS_05316</name>
</gene>
<dbReference type="Gene3D" id="3.80.10.10">
    <property type="entry name" value="Ribonuclease Inhibitor"/>
    <property type="match status" value="1"/>
</dbReference>
<dbReference type="PANTHER" id="PTHR38926:SF72">
    <property type="entry name" value="IM:7136021-RELATED"/>
    <property type="match status" value="1"/>
</dbReference>
<keyword evidence="2" id="KW-1185">Reference proteome</keyword>
<proteinExistence type="predicted"/>
<evidence type="ECO:0000313" key="2">
    <source>
        <dbReference type="Proteomes" id="UP000827284"/>
    </source>
</evidence>
<accession>A0A9P3HAM5</accession>
<dbReference type="PANTHER" id="PTHR38926">
    <property type="entry name" value="F-BOX DOMAIN CONTAINING PROTEIN, EXPRESSED"/>
    <property type="match status" value="1"/>
</dbReference>
<protein>
    <recommendedName>
        <fullName evidence="3">F-box domain-containing protein</fullName>
    </recommendedName>
</protein>
<comment type="caution">
    <text evidence="1">The sequence shown here is derived from an EMBL/GenBank/DDBJ whole genome shotgun (WGS) entry which is preliminary data.</text>
</comment>
<reference evidence="1" key="1">
    <citation type="submission" date="2021-11" db="EMBL/GenBank/DDBJ databases">
        <authorList>
            <person name="Herlambang A."/>
            <person name="Guo Y."/>
            <person name="Takashima Y."/>
            <person name="Nishizawa T."/>
        </authorList>
    </citation>
    <scope>NUCLEOTIDE SEQUENCE</scope>
    <source>
        <strain evidence="1">E1425</strain>
    </source>
</reference>
<dbReference type="EMBL" id="BQFW01000007">
    <property type="protein sequence ID" value="GJJ72958.1"/>
    <property type="molecule type" value="Genomic_DNA"/>
</dbReference>
<evidence type="ECO:0008006" key="3">
    <source>
        <dbReference type="Google" id="ProtNLM"/>
    </source>
</evidence>
<dbReference type="SUPFAM" id="SSF52047">
    <property type="entry name" value="RNI-like"/>
    <property type="match status" value="1"/>
</dbReference>
<evidence type="ECO:0000313" key="1">
    <source>
        <dbReference type="EMBL" id="GJJ72958.1"/>
    </source>
</evidence>
<dbReference type="OrthoDB" id="2449938at2759"/>
<organism evidence="1 2">
    <name type="scientific">Entomortierella parvispora</name>
    <dbReference type="NCBI Taxonomy" id="205924"/>
    <lineage>
        <taxon>Eukaryota</taxon>
        <taxon>Fungi</taxon>
        <taxon>Fungi incertae sedis</taxon>
        <taxon>Mucoromycota</taxon>
        <taxon>Mortierellomycotina</taxon>
        <taxon>Mortierellomycetes</taxon>
        <taxon>Mortierellales</taxon>
        <taxon>Mortierellaceae</taxon>
        <taxon>Entomortierella</taxon>
    </lineage>
</organism>
<dbReference type="AlphaFoldDB" id="A0A9P3HAM5"/>
<dbReference type="InterPro" id="IPR032675">
    <property type="entry name" value="LRR_dom_sf"/>
</dbReference>
<reference evidence="1" key="2">
    <citation type="journal article" date="2022" name="Microbiol. Resour. Announc.">
        <title>Whole-Genome Sequence of Entomortierella parvispora E1425, a Mucoromycotan Fungus Associated with Burkholderiaceae-Related Endosymbiotic Bacteria.</title>
        <authorList>
            <person name="Herlambang A."/>
            <person name="Guo Y."/>
            <person name="Takashima Y."/>
            <person name="Narisawa K."/>
            <person name="Ohta H."/>
            <person name="Nishizawa T."/>
        </authorList>
    </citation>
    <scope>NUCLEOTIDE SEQUENCE</scope>
    <source>
        <strain evidence="1">E1425</strain>
    </source>
</reference>
<name>A0A9P3HAM5_9FUNG</name>
<dbReference type="Proteomes" id="UP000827284">
    <property type="component" value="Unassembled WGS sequence"/>
</dbReference>
<sequence length="672" mass="75351">MTYIQPLPGPSTQHKHRLPPVFEIPELLQPILALLSPQDLLQCITLCKALHAQCIPVLWSSISIMTKHQFHRFKSSATQRALARNGHHIRHFRTLFFGMLHPLLRPDVNCRNLTVLEFPRTCRFPDPEVPQGMSTLKKQLAPTTSPEDTTQDSSMEQDLVLEDIDMMISKNTHNRARKALGLFEGDEDVLMCILEKCPRLQTFTMVGFPFDRDQLIRRIANKLIPTSTTDTTALTSLRKLELTNLHFCPLKALSIQYLLDHCPPNLEELLLSISFGSRAEVDVGTQDGAGEGDANLTEEGHQGSIHDSMAMTVDGDSDGFIMTSRPMSLRKMAIRGDLSGPGNLIWLPLLRKCSQLSTIWVDIFTDTAMEQLASALSSSCPQINELALQCMTARPQEDAKVASVIQASAAWKSMSLSFFHGLGPLSTEALLKHSSTLESVVLEECDGFGSDDIQAVLSSCPNLRVFRAMTSNGLQFTSTVYLDAREMIDSPWVCHKLEELKLEITGFARPDQKIDQYSQPLTGPLHDGTIQGFDLQQIVYKQLGKLTRLKVLWLGHDKQDLDDEENYFPLPDGRFQFIDPEVQHACLEFSLRSGLGHLQGLKDLCVLNLDRMKTRVGLGEVQWMVAQWPKLEKIIGLVIQGEPTPKYVQWLYDNRPDIDLPPVLGNFTSGFI</sequence>